<dbReference type="SMART" id="SM00355">
    <property type="entry name" value="ZnF_C2H2"/>
    <property type="match status" value="3"/>
</dbReference>
<organism evidence="7 8">
    <name type="scientific">Mya arenaria</name>
    <name type="common">Soft-shell clam</name>
    <dbReference type="NCBI Taxonomy" id="6604"/>
    <lineage>
        <taxon>Eukaryota</taxon>
        <taxon>Metazoa</taxon>
        <taxon>Spiralia</taxon>
        <taxon>Lophotrochozoa</taxon>
        <taxon>Mollusca</taxon>
        <taxon>Bivalvia</taxon>
        <taxon>Autobranchia</taxon>
        <taxon>Heteroconchia</taxon>
        <taxon>Euheterodonta</taxon>
        <taxon>Imparidentia</taxon>
        <taxon>Neoheterodontei</taxon>
        <taxon>Myida</taxon>
        <taxon>Myoidea</taxon>
        <taxon>Myidae</taxon>
        <taxon>Mya</taxon>
    </lineage>
</organism>
<evidence type="ECO:0000256" key="3">
    <source>
        <dbReference type="ARBA" id="ARBA00022833"/>
    </source>
</evidence>
<proteinExistence type="predicted"/>
<keyword evidence="1" id="KW-0479">Metal-binding</keyword>
<dbReference type="InterPro" id="IPR036236">
    <property type="entry name" value="Znf_C2H2_sf"/>
</dbReference>
<dbReference type="PROSITE" id="PS00028">
    <property type="entry name" value="ZINC_FINGER_C2H2_1"/>
    <property type="match status" value="3"/>
</dbReference>
<feature type="region of interest" description="Disordered" evidence="5">
    <location>
        <begin position="218"/>
        <end position="281"/>
    </location>
</feature>
<reference evidence="7" key="1">
    <citation type="submission" date="2022-11" db="EMBL/GenBank/DDBJ databases">
        <title>Centuries of genome instability and evolution in soft-shell clam transmissible cancer (bioRxiv).</title>
        <authorList>
            <person name="Hart S.F.M."/>
            <person name="Yonemitsu M.A."/>
            <person name="Giersch R.M."/>
            <person name="Beal B.F."/>
            <person name="Arriagada G."/>
            <person name="Davis B.W."/>
            <person name="Ostrander E.A."/>
            <person name="Goff S.P."/>
            <person name="Metzger M.J."/>
        </authorList>
    </citation>
    <scope>NUCLEOTIDE SEQUENCE</scope>
    <source>
        <strain evidence="7">MELC-2E11</strain>
        <tissue evidence="7">Siphon/mantle</tissue>
    </source>
</reference>
<dbReference type="Proteomes" id="UP001164746">
    <property type="component" value="Chromosome 12"/>
</dbReference>
<dbReference type="PANTHER" id="PTHR23235">
    <property type="entry name" value="KRUEPPEL-LIKE TRANSCRIPTION FACTOR"/>
    <property type="match status" value="1"/>
</dbReference>
<evidence type="ECO:0000256" key="5">
    <source>
        <dbReference type="SAM" id="MobiDB-lite"/>
    </source>
</evidence>
<dbReference type="EMBL" id="CP111023">
    <property type="protein sequence ID" value="WAR21231.1"/>
    <property type="molecule type" value="Genomic_DNA"/>
</dbReference>
<dbReference type="PROSITE" id="PS50157">
    <property type="entry name" value="ZINC_FINGER_C2H2_2"/>
    <property type="match status" value="3"/>
</dbReference>
<dbReference type="InterPro" id="IPR013087">
    <property type="entry name" value="Znf_C2H2_type"/>
</dbReference>
<feature type="compositionally biased region" description="Polar residues" evidence="5">
    <location>
        <begin position="263"/>
        <end position="276"/>
    </location>
</feature>
<feature type="domain" description="C2H2-type" evidence="6">
    <location>
        <begin position="498"/>
        <end position="527"/>
    </location>
</feature>
<feature type="compositionally biased region" description="Low complexity" evidence="5">
    <location>
        <begin position="224"/>
        <end position="237"/>
    </location>
</feature>
<evidence type="ECO:0000313" key="7">
    <source>
        <dbReference type="EMBL" id="WAR21231.1"/>
    </source>
</evidence>
<dbReference type="PANTHER" id="PTHR23235:SF60">
    <property type="entry name" value="STRIPE, ISOFORM D"/>
    <property type="match status" value="1"/>
</dbReference>
<feature type="region of interest" description="Disordered" evidence="5">
    <location>
        <begin position="90"/>
        <end position="122"/>
    </location>
</feature>
<dbReference type="Pfam" id="PF00096">
    <property type="entry name" value="zf-C2H2"/>
    <property type="match status" value="2"/>
</dbReference>
<gene>
    <name evidence="7" type="ORF">MAR_015205</name>
</gene>
<feature type="compositionally biased region" description="Low complexity" evidence="5">
    <location>
        <begin position="92"/>
        <end position="117"/>
    </location>
</feature>
<keyword evidence="2 4" id="KW-0863">Zinc-finger</keyword>
<accession>A0ABY7FKG7</accession>
<dbReference type="SUPFAM" id="SSF57667">
    <property type="entry name" value="beta-beta-alpha zinc fingers"/>
    <property type="match status" value="2"/>
</dbReference>
<keyword evidence="8" id="KW-1185">Reference proteome</keyword>
<name>A0ABY7FKG7_MYAAR</name>
<evidence type="ECO:0000256" key="2">
    <source>
        <dbReference type="ARBA" id="ARBA00022771"/>
    </source>
</evidence>
<feature type="domain" description="C2H2-type" evidence="6">
    <location>
        <begin position="528"/>
        <end position="555"/>
    </location>
</feature>
<feature type="domain" description="C2H2-type" evidence="6">
    <location>
        <begin position="556"/>
        <end position="583"/>
    </location>
</feature>
<dbReference type="Gene3D" id="3.30.160.60">
    <property type="entry name" value="Classic Zinc Finger"/>
    <property type="match status" value="3"/>
</dbReference>
<feature type="region of interest" description="Disordered" evidence="5">
    <location>
        <begin position="480"/>
        <end position="503"/>
    </location>
</feature>
<evidence type="ECO:0000256" key="4">
    <source>
        <dbReference type="PROSITE-ProRule" id="PRU00042"/>
    </source>
</evidence>
<feature type="compositionally biased region" description="Polar residues" evidence="5">
    <location>
        <begin position="243"/>
        <end position="256"/>
    </location>
</feature>
<protein>
    <submittedName>
        <fullName evidence="7">EGR3-like protein</fullName>
    </submittedName>
</protein>
<keyword evidence="3" id="KW-0862">Zinc</keyword>
<evidence type="ECO:0000313" key="8">
    <source>
        <dbReference type="Proteomes" id="UP001164746"/>
    </source>
</evidence>
<sequence length="634" mass="68472">MIMDGLDTLSQVALAETICFDSYHDAGFGSSRLPSESVEELNTPVTSSSDLAFFVDTLDALPISASATLEASVNLPDKLTETLFGQCQYFRPQPNQGSPSPGSSYNGPSSSGSNVYGTDSQMGGGCQQRLHYTGTLVTKPGFTPTTTGCSDPMQNLGILGPLNFFNTIISQTMQAGAIQAQVPQGSCNVPCQGHQQNMMSQQDINAIISTLSDYQQSGSNSLFSSAPTTPSQQSQAGSPPPDTGSQSPIDTYSTGFASPPLTSPVTPCSPHSTPEPASSGCDNLDTIDNVFSIPPPPYSASYCNTINFPLKQQKSTFSSCSQQQGEAVPFSTGNLSGLSFSNTGMDTLQNVPQFQANDITYQTQSSNIGASFKCTIQGSLTAQNQQQQQQQQQQQHAQLPDFTALQTTQNHQRLSVTPPMYSNVPIKTEPMCDMSPTDSFLLPSSSHVSYDQTQSASKVPITGILNQPYQQGQLKLLPVKPRKYPNRPSKTPPHERPYPCPAEGCDRRFSRSDELTRHLRIHTGQKPFHCRICMRSFSRSDHLTTHVRTHTGEKPFSCDSCGRKFARSDEKKRHAKVHLKQKAKKEAKLMAGNVSMPSTHTPSLMDSMSYGSCSTSVPTSTVSAIPHVVTTVSL</sequence>
<evidence type="ECO:0000256" key="1">
    <source>
        <dbReference type="ARBA" id="ARBA00022723"/>
    </source>
</evidence>
<evidence type="ECO:0000259" key="6">
    <source>
        <dbReference type="PROSITE" id="PS50157"/>
    </source>
</evidence>